<protein>
    <submittedName>
        <fullName evidence="8">Sorbin and SH3 domain containing 3</fullName>
    </submittedName>
</protein>
<evidence type="ECO:0000256" key="2">
    <source>
        <dbReference type="ARBA" id="ARBA00022443"/>
    </source>
</evidence>
<dbReference type="AlphaFoldDB" id="A0A8D0H727"/>
<dbReference type="InterPro" id="IPR050384">
    <property type="entry name" value="Endophilin_SH3RF"/>
</dbReference>
<dbReference type="GO" id="GO:0031589">
    <property type="term" value="P:cell-substrate adhesion"/>
    <property type="evidence" value="ECO:0007669"/>
    <property type="project" value="Ensembl"/>
</dbReference>
<dbReference type="PROSITE" id="PS50831">
    <property type="entry name" value="SOHO"/>
    <property type="match status" value="1"/>
</dbReference>
<feature type="region of interest" description="Disordered" evidence="5">
    <location>
        <begin position="80"/>
        <end position="102"/>
    </location>
</feature>
<feature type="compositionally biased region" description="Polar residues" evidence="5">
    <location>
        <begin position="632"/>
        <end position="659"/>
    </location>
</feature>
<gene>
    <name evidence="8" type="primary">SORBS3</name>
</gene>
<dbReference type="CDD" id="cd11924">
    <property type="entry name" value="SH3_Vinexin_2"/>
    <property type="match status" value="1"/>
</dbReference>
<dbReference type="GeneTree" id="ENSGT00940000160558"/>
<evidence type="ECO:0000256" key="4">
    <source>
        <dbReference type="PROSITE-ProRule" id="PRU00192"/>
    </source>
</evidence>
<dbReference type="SMART" id="SM00459">
    <property type="entry name" value="Sorb"/>
    <property type="match status" value="1"/>
</dbReference>
<dbReference type="GO" id="GO:0017166">
    <property type="term" value="F:vinculin binding"/>
    <property type="evidence" value="ECO:0007669"/>
    <property type="project" value="Ensembl"/>
</dbReference>
<feature type="domain" description="SH3" evidence="6">
    <location>
        <begin position="563"/>
        <end position="624"/>
    </location>
</feature>
<comment type="subcellular location">
    <subcellularLocation>
        <location evidence="1">Cell junction</location>
    </subcellularLocation>
</comment>
<feature type="domain" description="SoHo" evidence="7">
    <location>
        <begin position="207"/>
        <end position="271"/>
    </location>
</feature>
<dbReference type="SMART" id="SM00326">
    <property type="entry name" value="SH3"/>
    <property type="match status" value="2"/>
</dbReference>
<dbReference type="Pfam" id="PF00018">
    <property type="entry name" value="SH3_1"/>
    <property type="match status" value="1"/>
</dbReference>
<reference evidence="8" key="2">
    <citation type="submission" date="2025-09" db="UniProtKB">
        <authorList>
            <consortium name="Ensembl"/>
        </authorList>
    </citation>
    <scope>IDENTIFICATION</scope>
</reference>
<evidence type="ECO:0000256" key="1">
    <source>
        <dbReference type="ARBA" id="ARBA00004282"/>
    </source>
</evidence>
<dbReference type="GO" id="GO:0005737">
    <property type="term" value="C:cytoplasm"/>
    <property type="evidence" value="ECO:0007669"/>
    <property type="project" value="Ensembl"/>
</dbReference>
<proteinExistence type="predicted"/>
<dbReference type="GO" id="GO:0000122">
    <property type="term" value="P:negative regulation of transcription by RNA polymerase II"/>
    <property type="evidence" value="ECO:0007669"/>
    <property type="project" value="Ensembl"/>
</dbReference>
<evidence type="ECO:0000259" key="6">
    <source>
        <dbReference type="PROSITE" id="PS50002"/>
    </source>
</evidence>
<dbReference type="Pfam" id="PF02208">
    <property type="entry name" value="Sorb"/>
    <property type="match status" value="1"/>
</dbReference>
<feature type="compositionally biased region" description="Basic and acidic residues" evidence="5">
    <location>
        <begin position="460"/>
        <end position="469"/>
    </location>
</feature>
<feature type="region of interest" description="Disordered" evidence="5">
    <location>
        <begin position="153"/>
        <end position="193"/>
    </location>
</feature>
<dbReference type="InterPro" id="IPR035608">
    <property type="entry name" value="Vinexin_SH3_2"/>
</dbReference>
<keyword evidence="9" id="KW-1185">Reference proteome</keyword>
<feature type="region of interest" description="Disordered" evidence="5">
    <location>
        <begin position="13"/>
        <end position="34"/>
    </location>
</feature>
<dbReference type="GO" id="GO:0000165">
    <property type="term" value="P:MAPK cascade"/>
    <property type="evidence" value="ECO:0007669"/>
    <property type="project" value="Ensembl"/>
</dbReference>
<evidence type="ECO:0000259" key="7">
    <source>
        <dbReference type="PROSITE" id="PS50831"/>
    </source>
</evidence>
<dbReference type="PROSITE" id="PS50002">
    <property type="entry name" value="SH3"/>
    <property type="match status" value="2"/>
</dbReference>
<feature type="region of interest" description="Disordered" evidence="5">
    <location>
        <begin position="880"/>
        <end position="899"/>
    </location>
</feature>
<evidence type="ECO:0000256" key="5">
    <source>
        <dbReference type="SAM" id="MobiDB-lite"/>
    </source>
</evidence>
<dbReference type="Ensembl" id="ENSSPUT00000016958.1">
    <property type="protein sequence ID" value="ENSSPUP00000015908.1"/>
    <property type="gene ID" value="ENSSPUG00000012270.1"/>
</dbReference>
<dbReference type="InterPro" id="IPR035609">
    <property type="entry name" value="Vinexin_SH3_1"/>
</dbReference>
<accession>A0A8D0H727</accession>
<feature type="region of interest" description="Disordered" evidence="5">
    <location>
        <begin position="629"/>
        <end position="757"/>
    </location>
</feature>
<feature type="compositionally biased region" description="Polar residues" evidence="5">
    <location>
        <begin position="85"/>
        <end position="100"/>
    </location>
</feature>
<evidence type="ECO:0000313" key="8">
    <source>
        <dbReference type="Ensembl" id="ENSSPUP00000015908.1"/>
    </source>
</evidence>
<dbReference type="GO" id="GO:0043410">
    <property type="term" value="P:positive regulation of MAPK cascade"/>
    <property type="evidence" value="ECO:0007669"/>
    <property type="project" value="Ensembl"/>
</dbReference>
<dbReference type="InterPro" id="IPR001452">
    <property type="entry name" value="SH3_domain"/>
</dbReference>
<dbReference type="Proteomes" id="UP000694392">
    <property type="component" value="Unplaced"/>
</dbReference>
<reference evidence="8" key="1">
    <citation type="submission" date="2025-08" db="UniProtKB">
        <authorList>
            <consortium name="Ensembl"/>
        </authorList>
    </citation>
    <scope>IDENTIFICATION</scope>
</reference>
<name>A0A8D0H727_SPHPU</name>
<feature type="region of interest" description="Disordered" evidence="5">
    <location>
        <begin position="448"/>
        <end position="478"/>
    </location>
</feature>
<dbReference type="GO" id="GO:0005925">
    <property type="term" value="C:focal adhesion"/>
    <property type="evidence" value="ECO:0007669"/>
    <property type="project" value="Ensembl"/>
</dbReference>
<sequence length="899" mass="98585">MAFQAAGFGTLHPPSGTFQVAGRPHVHESHYTQPRAEGTKGLFLDISSPSPCATARSYLDADMTLGLSLDDFIPAHLQKRGSLPDTMSPTSPRATSTPQTARIPPHRRVPVIRNCGSNTLNFEFHDTTPKTVSNGTLELRRMVQRNPANDWYQTWPGKEIKPRSSKAVPTTPCLTEPAPSSMKNGTTPAPWQLGWSATWTKDSKRKEKRWVKYGGIGPVDESGMPIASRSSVDRPRDWYRSMFQQIHGKLPEPELRWDSHYHSIGLTRKGPSLGQTPNNSSCLQNGLDWRGWEAADATAMEPRSIFDYEPGKSSVLDHPDLAAEPLSESSDSWSQFLKELEMGKPPKKNLAASPAEHPVPSQPIEVLLEMELQQLSEELDKDMKAMEIRRLPHKSSPAAPVCDSPPAASAARFLPAHHPHPAPGHTPSIIQCCLPASPQMERLSPAFARSNWSSSPPGKDPLKHGEKSLSTDWSGTTEGVDGLVKREEKKMKAARLKFDFQAESPKELTLQKGDIVYIHKEVDRNWLEGEHHGRVGIFPASYVEILPPTEIPKPIKTPTIQVLEYGEAVAQYSFKGDLAVELSFRKGERICLVRKVDGNWYEGRISGTSRQGIFPASYVQVVKEPRVKASEDFSSSPGPLAQANLTSQPCSPSRQQAEHSPSFLAGSPTTQQYGPDVGTNSSSPHYTGFTFPASPKLHRAEASPRSPQPSPSATSLFPQNPSPASVSWSPQPLSPSQVQEPQRPAAPALQLGATSHVQSSGLEITVPGASHPLSSGHVPKAPPLDNGSSIQWTPCVQKNQEIWHLPWELRCTRVTTPCCPYAWCKPGENCIRSSCSCSQAQRQEFGLPGEGLCSLQKSRTRRWGLSQPCLRELPNRALPSALTENLPPSLPIAQPSSQH</sequence>
<dbReference type="GO" id="GO:0051496">
    <property type="term" value="P:positive regulation of stress fiber assembly"/>
    <property type="evidence" value="ECO:0007669"/>
    <property type="project" value="Ensembl"/>
</dbReference>
<feature type="compositionally biased region" description="Polar residues" evidence="5">
    <location>
        <begin position="181"/>
        <end position="193"/>
    </location>
</feature>
<feature type="domain" description="SH3" evidence="6">
    <location>
        <begin position="489"/>
        <end position="548"/>
    </location>
</feature>
<keyword evidence="3" id="KW-0965">Cell junction</keyword>
<dbReference type="InterPro" id="IPR003127">
    <property type="entry name" value="SoHo_dom"/>
</dbReference>
<organism evidence="8 9">
    <name type="scientific">Sphenodon punctatus</name>
    <name type="common">Tuatara</name>
    <name type="synonym">Hatteria punctata</name>
    <dbReference type="NCBI Taxonomy" id="8508"/>
    <lineage>
        <taxon>Eukaryota</taxon>
        <taxon>Metazoa</taxon>
        <taxon>Chordata</taxon>
        <taxon>Craniata</taxon>
        <taxon>Vertebrata</taxon>
        <taxon>Euteleostomi</taxon>
        <taxon>Lepidosauria</taxon>
        <taxon>Sphenodontia</taxon>
        <taxon>Sphenodontidae</taxon>
        <taxon>Sphenodon</taxon>
    </lineage>
</organism>
<dbReference type="SUPFAM" id="SSF50044">
    <property type="entry name" value="SH3-domain"/>
    <property type="match status" value="2"/>
</dbReference>
<dbReference type="PANTHER" id="PTHR14167:SF54">
    <property type="entry name" value="VINEXIN"/>
    <property type="match status" value="1"/>
</dbReference>
<keyword evidence="2 4" id="KW-0728">SH3 domain</keyword>
<dbReference type="PANTHER" id="PTHR14167">
    <property type="entry name" value="SH3 DOMAIN-CONTAINING"/>
    <property type="match status" value="1"/>
</dbReference>
<dbReference type="Pfam" id="PF14604">
    <property type="entry name" value="SH3_9"/>
    <property type="match status" value="1"/>
</dbReference>
<dbReference type="GO" id="GO:0005634">
    <property type="term" value="C:nucleus"/>
    <property type="evidence" value="ECO:0007669"/>
    <property type="project" value="Ensembl"/>
</dbReference>
<dbReference type="CDD" id="cd11921">
    <property type="entry name" value="SH3_Vinexin_1"/>
    <property type="match status" value="1"/>
</dbReference>
<feature type="compositionally biased region" description="Polar residues" evidence="5">
    <location>
        <begin position="713"/>
        <end position="740"/>
    </location>
</feature>
<feature type="region of interest" description="Disordered" evidence="5">
    <location>
        <begin position="765"/>
        <end position="784"/>
    </location>
</feature>
<evidence type="ECO:0000256" key="3">
    <source>
        <dbReference type="ARBA" id="ARBA00022949"/>
    </source>
</evidence>
<feature type="compositionally biased region" description="Polar residues" evidence="5">
    <location>
        <begin position="667"/>
        <end position="685"/>
    </location>
</feature>
<dbReference type="Gene3D" id="2.30.30.40">
    <property type="entry name" value="SH3 Domains"/>
    <property type="match status" value="2"/>
</dbReference>
<dbReference type="InterPro" id="IPR036028">
    <property type="entry name" value="SH3-like_dom_sf"/>
</dbReference>
<evidence type="ECO:0000313" key="9">
    <source>
        <dbReference type="Proteomes" id="UP000694392"/>
    </source>
</evidence>